<keyword evidence="1" id="KW-1133">Transmembrane helix</keyword>
<feature type="transmembrane region" description="Helical" evidence="1">
    <location>
        <begin position="184"/>
        <end position="204"/>
    </location>
</feature>
<accession>A0A7W6EV67</accession>
<name>A0A7W6EV67_9SPHN</name>
<dbReference type="GO" id="GO:0051301">
    <property type="term" value="P:cell division"/>
    <property type="evidence" value="ECO:0007669"/>
    <property type="project" value="UniProtKB-KW"/>
</dbReference>
<feature type="transmembrane region" description="Helical" evidence="1">
    <location>
        <begin position="241"/>
        <end position="261"/>
    </location>
</feature>
<evidence type="ECO:0000313" key="3">
    <source>
        <dbReference type="Proteomes" id="UP000562395"/>
    </source>
</evidence>
<keyword evidence="2" id="KW-0131">Cell cycle</keyword>
<proteinExistence type="predicted"/>
<dbReference type="PANTHER" id="PTHR47755:SF1">
    <property type="entry name" value="CELL DIVISION PROTEIN FTSX"/>
    <property type="match status" value="1"/>
</dbReference>
<gene>
    <name evidence="2" type="ORF">GGQ88_000684</name>
</gene>
<protein>
    <submittedName>
        <fullName evidence="2">Cell division transport system permease protein</fullName>
    </submittedName>
</protein>
<dbReference type="Proteomes" id="UP000562395">
    <property type="component" value="Unassembled WGS sequence"/>
</dbReference>
<keyword evidence="2" id="KW-0132">Cell division</keyword>
<evidence type="ECO:0000313" key="2">
    <source>
        <dbReference type="EMBL" id="MBB3859444.1"/>
    </source>
</evidence>
<organism evidence="2 3">
    <name type="scientific">Novosphingobium hassiacum</name>
    <dbReference type="NCBI Taxonomy" id="173676"/>
    <lineage>
        <taxon>Bacteria</taxon>
        <taxon>Pseudomonadati</taxon>
        <taxon>Pseudomonadota</taxon>
        <taxon>Alphaproteobacteria</taxon>
        <taxon>Sphingomonadales</taxon>
        <taxon>Sphingomonadaceae</taxon>
        <taxon>Novosphingobium</taxon>
    </lineage>
</organism>
<dbReference type="AlphaFoldDB" id="A0A7W6EV67"/>
<dbReference type="PANTHER" id="PTHR47755">
    <property type="entry name" value="CELL DIVISION PROTEIN FTSX"/>
    <property type="match status" value="1"/>
</dbReference>
<reference evidence="2 3" key="1">
    <citation type="submission" date="2020-08" db="EMBL/GenBank/DDBJ databases">
        <title>Genomic Encyclopedia of Type Strains, Phase IV (KMG-IV): sequencing the most valuable type-strain genomes for metagenomic binning, comparative biology and taxonomic classification.</title>
        <authorList>
            <person name="Goeker M."/>
        </authorList>
    </citation>
    <scope>NUCLEOTIDE SEQUENCE [LARGE SCALE GENOMIC DNA]</scope>
    <source>
        <strain evidence="2 3">DSM 14552</strain>
    </source>
</reference>
<feature type="transmembrane region" description="Helical" evidence="1">
    <location>
        <begin position="37"/>
        <end position="56"/>
    </location>
</feature>
<keyword evidence="1" id="KW-0472">Membrane</keyword>
<keyword evidence="1" id="KW-0812">Transmembrane</keyword>
<keyword evidence="3" id="KW-1185">Reference proteome</keyword>
<sequence length="311" mass="32174">MSVVPAIVGALRGDWRERNSAEARLLPQGKLSGPMPWVIAIMIGLTVVATASGLALRNTARVASADVSGGVTVQIVHGAPRERDRQAQAALAALRNAPGVVSARLVPQAELDALVEPWLGTTVGDDVNALPVPALLDIRLANGTDEVHLAPLRARLKVPAPAARIDAQASWLAPVFKAIGGLQWLAGGLIGLLAFATVATVLLASRNALGNHRVTIEIVHMLGGTDTQIARIFQRSMAVDAAAGGIGGLLLGVVAISLLGHQFASLGSGMMTSAGLGWTDWLFICCIPLGGVLLAVLTARLTVLGALRRML</sequence>
<dbReference type="RefSeq" id="WP_183611690.1">
    <property type="nucleotide sequence ID" value="NZ_JACICY010000001.1"/>
</dbReference>
<comment type="caution">
    <text evidence="2">The sequence shown here is derived from an EMBL/GenBank/DDBJ whole genome shotgun (WGS) entry which is preliminary data.</text>
</comment>
<dbReference type="GO" id="GO:0032153">
    <property type="term" value="C:cell division site"/>
    <property type="evidence" value="ECO:0007669"/>
    <property type="project" value="TreeGrafter"/>
</dbReference>
<evidence type="ECO:0000256" key="1">
    <source>
        <dbReference type="SAM" id="Phobius"/>
    </source>
</evidence>
<feature type="transmembrane region" description="Helical" evidence="1">
    <location>
        <begin position="281"/>
        <end position="307"/>
    </location>
</feature>
<dbReference type="GO" id="GO:0016020">
    <property type="term" value="C:membrane"/>
    <property type="evidence" value="ECO:0007669"/>
    <property type="project" value="InterPro"/>
</dbReference>
<dbReference type="InterPro" id="IPR004513">
    <property type="entry name" value="FtsX"/>
</dbReference>
<dbReference type="EMBL" id="JACICY010000001">
    <property type="protein sequence ID" value="MBB3859444.1"/>
    <property type="molecule type" value="Genomic_DNA"/>
</dbReference>